<name>K9X1E0_9NOST</name>
<evidence type="ECO:0000256" key="1">
    <source>
        <dbReference type="ARBA" id="ARBA00009981"/>
    </source>
</evidence>
<accession>K9X1E0</accession>
<evidence type="ECO:0000313" key="3">
    <source>
        <dbReference type="EMBL" id="AFZ25851.1"/>
    </source>
</evidence>
<evidence type="ECO:0000256" key="2">
    <source>
        <dbReference type="RuleBase" id="RU362080"/>
    </source>
</evidence>
<dbReference type="SUPFAM" id="SSF143120">
    <property type="entry name" value="YefM-like"/>
    <property type="match status" value="1"/>
</dbReference>
<keyword evidence="4" id="KW-1185">Reference proteome</keyword>
<organism evidence="3 4">
    <name type="scientific">Cylindrospermum stagnale PCC 7417</name>
    <dbReference type="NCBI Taxonomy" id="56107"/>
    <lineage>
        <taxon>Bacteria</taxon>
        <taxon>Bacillati</taxon>
        <taxon>Cyanobacteriota</taxon>
        <taxon>Cyanophyceae</taxon>
        <taxon>Nostocales</taxon>
        <taxon>Nostocaceae</taxon>
        <taxon>Cylindrospermum</taxon>
    </lineage>
</organism>
<dbReference type="InterPro" id="IPR006442">
    <property type="entry name" value="Antitoxin_Phd/YefM"/>
</dbReference>
<dbReference type="EMBL" id="CP003642">
    <property type="protein sequence ID" value="AFZ25851.1"/>
    <property type="molecule type" value="Genomic_DNA"/>
</dbReference>
<dbReference type="InterPro" id="IPR036165">
    <property type="entry name" value="YefM-like_sf"/>
</dbReference>
<evidence type="ECO:0000313" key="4">
    <source>
        <dbReference type="Proteomes" id="UP000010475"/>
    </source>
</evidence>
<dbReference type="PATRIC" id="fig|56107.3.peg.4101"/>
<dbReference type="Proteomes" id="UP000010475">
    <property type="component" value="Chromosome"/>
</dbReference>
<dbReference type="Gene3D" id="3.40.1620.10">
    <property type="entry name" value="YefM-like domain"/>
    <property type="match status" value="1"/>
</dbReference>
<protein>
    <recommendedName>
        <fullName evidence="2">Antitoxin</fullName>
    </recommendedName>
</protein>
<dbReference type="KEGG" id="csg:Cylst_3728"/>
<comment type="function">
    <text evidence="2">Antitoxin component of a type II toxin-antitoxin (TA) system.</text>
</comment>
<dbReference type="HOGENOM" id="CLU_160748_3_1_3"/>
<dbReference type="RefSeq" id="WP_015209098.1">
    <property type="nucleotide sequence ID" value="NC_019757.1"/>
</dbReference>
<dbReference type="eggNOG" id="COG2161">
    <property type="taxonomic scope" value="Bacteria"/>
</dbReference>
<dbReference type="AlphaFoldDB" id="K9X1E0"/>
<gene>
    <name evidence="3" type="ORF">Cylst_3728</name>
</gene>
<dbReference type="STRING" id="56107.Cylst_3728"/>
<dbReference type="NCBIfam" id="TIGR01552">
    <property type="entry name" value="phd_fam"/>
    <property type="match status" value="1"/>
</dbReference>
<reference evidence="3 4" key="1">
    <citation type="submission" date="2012-06" db="EMBL/GenBank/DDBJ databases">
        <title>Finished chromosome of genome of Cylindrospermum stagnale PCC 7417.</title>
        <authorList>
            <consortium name="US DOE Joint Genome Institute"/>
            <person name="Gugger M."/>
            <person name="Coursin T."/>
            <person name="Rippka R."/>
            <person name="Tandeau De Marsac N."/>
            <person name="Huntemann M."/>
            <person name="Wei C.-L."/>
            <person name="Han J."/>
            <person name="Detter J.C."/>
            <person name="Han C."/>
            <person name="Tapia R."/>
            <person name="Chen A."/>
            <person name="Kyrpides N."/>
            <person name="Mavromatis K."/>
            <person name="Markowitz V."/>
            <person name="Szeto E."/>
            <person name="Ivanova N."/>
            <person name="Pagani I."/>
            <person name="Pati A."/>
            <person name="Goodwin L."/>
            <person name="Nordberg H.P."/>
            <person name="Cantor M.N."/>
            <person name="Hua S.X."/>
            <person name="Woyke T."/>
            <person name="Kerfeld C.A."/>
        </authorList>
    </citation>
    <scope>NUCLEOTIDE SEQUENCE [LARGE SCALE GENOMIC DNA]</scope>
    <source>
        <strain evidence="3 4">PCC 7417</strain>
    </source>
</reference>
<dbReference type="Pfam" id="PF02604">
    <property type="entry name" value="PhdYeFM_antitox"/>
    <property type="match status" value="1"/>
</dbReference>
<sequence length="83" mass="9223">MSVISATEARANFPDIMNRAEYGGERILIQRHGKAAVAIISINDLKLLEAIEDAIDSAKLRRAIEENEGFTTIEEIIAKRPNE</sequence>
<proteinExistence type="inferred from homology"/>
<comment type="similarity">
    <text evidence="1 2">Belongs to the phD/YefM antitoxin family.</text>
</comment>
<dbReference type="OrthoDB" id="488160at2"/>